<dbReference type="NCBIfam" id="TIGR04258">
    <property type="entry name" value="4helix_suffix"/>
    <property type="match status" value="1"/>
</dbReference>
<comment type="caution">
    <text evidence="1">The sequence shown here is derived from an EMBL/GenBank/DDBJ whole genome shotgun (WGS) entry which is preliminary data.</text>
</comment>
<evidence type="ECO:0000313" key="2">
    <source>
        <dbReference type="Proteomes" id="UP000229777"/>
    </source>
</evidence>
<evidence type="ECO:0000313" key="1">
    <source>
        <dbReference type="EMBL" id="PJC32767.1"/>
    </source>
</evidence>
<dbReference type="SUPFAM" id="SSF158446">
    <property type="entry name" value="IVS-encoded protein-like"/>
    <property type="match status" value="1"/>
</dbReference>
<dbReference type="Proteomes" id="UP000229777">
    <property type="component" value="Unassembled WGS sequence"/>
</dbReference>
<dbReference type="InterPro" id="IPR036583">
    <property type="entry name" value="23S_rRNA_IVS_sf"/>
</dbReference>
<dbReference type="Gene3D" id="1.20.1440.60">
    <property type="entry name" value="23S rRNA-intervening sequence"/>
    <property type="match status" value="1"/>
</dbReference>
<protein>
    <submittedName>
        <fullName evidence="1">Four helix bundle protein</fullName>
    </submittedName>
</protein>
<reference evidence="2" key="1">
    <citation type="submission" date="2017-09" db="EMBL/GenBank/DDBJ databases">
        <title>Depth-based differentiation of microbial function through sediment-hosted aquifers and enrichment of novel symbionts in the deep terrestrial subsurface.</title>
        <authorList>
            <person name="Probst A.J."/>
            <person name="Ladd B."/>
            <person name="Jarett J.K."/>
            <person name="Geller-Mcgrath D.E."/>
            <person name="Sieber C.M.K."/>
            <person name="Emerson J.B."/>
            <person name="Anantharaman K."/>
            <person name="Thomas B.C."/>
            <person name="Malmstrom R."/>
            <person name="Stieglmeier M."/>
            <person name="Klingl A."/>
            <person name="Woyke T."/>
            <person name="Ryan C.M."/>
            <person name="Banfield J.F."/>
        </authorList>
    </citation>
    <scope>NUCLEOTIDE SEQUENCE [LARGE SCALE GENOMIC DNA]</scope>
</reference>
<dbReference type="AlphaFoldDB" id="A0A2M8F0H3"/>
<proteinExistence type="predicted"/>
<sequence length="187" mass="21966">MKQYNQEYKAGYEYLLAYKITVPIYDYTVEFCKRWIDYKSRTKDQMEQAVRSGMQNISEGNQLQGLKGYIKLSGVARGSLEELLKDYYAYARQHSLAIWPKEKCIREIGEIREIWEIIRENPSLPDSPSFPSLPSSPEKAVNLMITLIKQANYLIDKLIISLKEKHMREGGLTEELYKKRAEYRKSH</sequence>
<dbReference type="NCBIfam" id="TIGR02436">
    <property type="entry name" value="four helix bundle protein"/>
    <property type="match status" value="1"/>
</dbReference>
<organism evidence="1 2">
    <name type="scientific">Candidatus Roizmanbacteria bacterium CG_4_9_14_0_2_um_filter_36_12</name>
    <dbReference type="NCBI Taxonomy" id="1974837"/>
    <lineage>
        <taxon>Bacteria</taxon>
        <taxon>Candidatus Roizmaniibacteriota</taxon>
    </lineage>
</organism>
<name>A0A2M8F0H3_9BACT</name>
<dbReference type="InterPro" id="IPR012657">
    <property type="entry name" value="23S_rRNA-intervening_sequence"/>
</dbReference>
<dbReference type="EMBL" id="PFSA01000032">
    <property type="protein sequence ID" value="PJC32767.1"/>
    <property type="molecule type" value="Genomic_DNA"/>
</dbReference>
<dbReference type="InterPro" id="IPR026354">
    <property type="entry name" value="4helix_suffix_dom"/>
</dbReference>
<gene>
    <name evidence="1" type="ORF">CO049_01975</name>
</gene>
<accession>A0A2M8F0H3</accession>